<sequence>MGKRSSGTAVSKISSSSALATSSSSSSSNKSSILKSSFAPSYLQLHLFASVIQSFESQQLRIHDTSNGKLKQQYSTPAATNITCLDWGYYGPSYREQRSSNKKKRKRTHDNHEDVVIAVGASNSEISMYSHTEGKVVGVLKNGHQREVIDFKFLPSDNLEAWSIGGDGKLVQWDLRTDQVLRTISLPDPSVQTLCTPSRSSPQIICASFAPFAVTIQSKDDFRIDSFDAFKSPVQTIVRSANDGEAGDKTFLAADHDRYMNLYDCSSKKIVRTLVASGGVEHAGLHSSADVPEDELLAVVTADGTIDLFWKPFALPQSVNGDIRSQRKSLTRKANATVKLVSGDESKKSVPVFSACLSGSDIIIASVDGGVEPAFQKLRWQDDGSGELLFGGVKEVQIVRSASTLNTATMNGVKDMGQTHVNEARAVVTNGLAAPGSQAAVIEILSSEDEEDEAEADHEEEGTSEDDQVEADAASARDSDTGMEDVVSNEDEEEKGMQADAGDAEEPSFGDLLAQRHPEAISIMDTLPTAQNTVAKIPESNQAMLPSGMSLGTVLTQSLRTNDQSLLETCLHITDENIIQNTILRLDSSLAANLLVKLAELLADRPGRYGHLLTWVQSTMIAHGGAIAGQAGVASKLRTLYQVLNERSRILPSILLLKGKLDMMSAQQVFRAQAEAHRRGIVDAPGVVYIEGQQDNWSSDEDLDEAPTIRAIKKTKKDTRKDFDDLVDEPETSEDEDMPLANGTYISEGEEDESDEDEAHEPRTNGILDDEAEVSGEGEEEESGEEEEEEEEEEDEDEDEGDSEMDDFINDGEISEVEDDGGMALDAADALPQPAKKRSKHR</sequence>
<dbReference type="Proteomes" id="UP001172386">
    <property type="component" value="Unassembled WGS sequence"/>
</dbReference>
<keyword evidence="2" id="KW-1185">Reference proteome</keyword>
<evidence type="ECO:0000313" key="2">
    <source>
        <dbReference type="Proteomes" id="UP001172386"/>
    </source>
</evidence>
<protein>
    <submittedName>
        <fullName evidence="1">Small subunit (SSU) processome component</fullName>
    </submittedName>
</protein>
<name>A0ACC3A5R5_9EURO</name>
<evidence type="ECO:0000313" key="1">
    <source>
        <dbReference type="EMBL" id="KAJ9655800.1"/>
    </source>
</evidence>
<dbReference type="EMBL" id="JAPDRQ010000089">
    <property type="protein sequence ID" value="KAJ9655800.1"/>
    <property type="molecule type" value="Genomic_DNA"/>
</dbReference>
<reference evidence="1" key="1">
    <citation type="submission" date="2022-10" db="EMBL/GenBank/DDBJ databases">
        <title>Culturing micro-colonial fungi from biological soil crusts in the Mojave desert and describing Neophaeococcomyces mojavensis, and introducing the new genera and species Taxawa tesnikishii.</title>
        <authorList>
            <person name="Kurbessoian T."/>
            <person name="Stajich J.E."/>
        </authorList>
    </citation>
    <scope>NUCLEOTIDE SEQUENCE</scope>
    <source>
        <strain evidence="1">JES_112</strain>
    </source>
</reference>
<proteinExistence type="predicted"/>
<organism evidence="1 2">
    <name type="scientific">Neophaeococcomyces mojaviensis</name>
    <dbReference type="NCBI Taxonomy" id="3383035"/>
    <lineage>
        <taxon>Eukaryota</taxon>
        <taxon>Fungi</taxon>
        <taxon>Dikarya</taxon>
        <taxon>Ascomycota</taxon>
        <taxon>Pezizomycotina</taxon>
        <taxon>Eurotiomycetes</taxon>
        <taxon>Chaetothyriomycetidae</taxon>
        <taxon>Chaetothyriales</taxon>
        <taxon>Chaetothyriales incertae sedis</taxon>
        <taxon>Neophaeococcomyces</taxon>
    </lineage>
</organism>
<gene>
    <name evidence="1" type="primary">UTP5</name>
    <name evidence="1" type="ORF">H2198_005420</name>
</gene>
<comment type="caution">
    <text evidence="1">The sequence shown here is derived from an EMBL/GenBank/DDBJ whole genome shotgun (WGS) entry which is preliminary data.</text>
</comment>
<accession>A0ACC3A5R5</accession>